<evidence type="ECO:0000256" key="4">
    <source>
        <dbReference type="SAM" id="MobiDB-lite"/>
    </source>
</evidence>
<evidence type="ECO:0000313" key="7">
    <source>
        <dbReference type="Proteomes" id="UP000235015"/>
    </source>
</evidence>
<dbReference type="GO" id="GO:0044780">
    <property type="term" value="P:bacterial-type flagellum assembly"/>
    <property type="evidence" value="ECO:0007669"/>
    <property type="project" value="InterPro"/>
</dbReference>
<evidence type="ECO:0000256" key="3">
    <source>
        <dbReference type="ARBA" id="ARBA00022795"/>
    </source>
</evidence>
<dbReference type="PRINTS" id="PR01007">
    <property type="entry name" value="FLGHOOKFLIK"/>
</dbReference>
<dbReference type="InterPro" id="IPR021136">
    <property type="entry name" value="Flagellar_hook_control-like_C"/>
</dbReference>
<gene>
    <name evidence="6" type="ORF">C0630_01705</name>
</gene>
<feature type="compositionally biased region" description="Polar residues" evidence="4">
    <location>
        <begin position="11"/>
        <end position="26"/>
    </location>
</feature>
<feature type="domain" description="Flagellar hook-length control protein-like C-terminal" evidence="5">
    <location>
        <begin position="239"/>
        <end position="321"/>
    </location>
</feature>
<accession>A0A2N6D1R6</accession>
<keyword evidence="3" id="KW-1005">Bacterial flagellum biogenesis</keyword>
<feature type="region of interest" description="Disordered" evidence="4">
    <location>
        <begin position="1"/>
        <end position="26"/>
    </location>
</feature>
<dbReference type="InterPro" id="IPR038610">
    <property type="entry name" value="FliK-like_C_sf"/>
</dbReference>
<evidence type="ECO:0000256" key="2">
    <source>
        <dbReference type="ARBA" id="ARBA00009149"/>
    </source>
</evidence>
<name>A0A2N6D1R6_9GAMM</name>
<dbReference type="InterPro" id="IPR001635">
    <property type="entry name" value="Flag_hook_Flik"/>
</dbReference>
<dbReference type="PANTHER" id="PTHR37533">
    <property type="entry name" value="FLAGELLAR HOOK-LENGTH CONTROL PROTEIN"/>
    <property type="match status" value="1"/>
</dbReference>
<evidence type="ECO:0000313" key="6">
    <source>
        <dbReference type="EMBL" id="PLX63629.1"/>
    </source>
</evidence>
<dbReference type="EMBL" id="PKUN01000001">
    <property type="protein sequence ID" value="PLX63629.1"/>
    <property type="molecule type" value="Genomic_DNA"/>
</dbReference>
<dbReference type="AlphaFoldDB" id="A0A2N6D1R6"/>
<reference evidence="6 7" key="1">
    <citation type="submission" date="2017-11" db="EMBL/GenBank/DDBJ databases">
        <title>Genome-resolved metagenomics identifies genetic mobility, metabolic interactions, and unexpected diversity in perchlorate-reducing communities.</title>
        <authorList>
            <person name="Barnum T.P."/>
            <person name="Figueroa I.A."/>
            <person name="Carlstrom C.I."/>
            <person name="Lucas L.N."/>
            <person name="Engelbrektson A.L."/>
            <person name="Coates J.D."/>
        </authorList>
    </citation>
    <scope>NUCLEOTIDE SEQUENCE [LARGE SCALE GENOMIC DNA]</scope>
    <source>
        <strain evidence="6">BM301</strain>
    </source>
</reference>
<evidence type="ECO:0000259" key="5">
    <source>
        <dbReference type="Pfam" id="PF02120"/>
    </source>
</evidence>
<proteinExistence type="inferred from homology"/>
<feature type="region of interest" description="Disordered" evidence="4">
    <location>
        <begin position="327"/>
        <end position="358"/>
    </location>
</feature>
<organism evidence="6 7">
    <name type="scientific">Sedimenticola selenatireducens</name>
    <dbReference type="NCBI Taxonomy" id="191960"/>
    <lineage>
        <taxon>Bacteria</taxon>
        <taxon>Pseudomonadati</taxon>
        <taxon>Pseudomonadota</taxon>
        <taxon>Gammaproteobacteria</taxon>
        <taxon>Chromatiales</taxon>
        <taxon>Sedimenticolaceae</taxon>
        <taxon>Sedimenticola</taxon>
    </lineage>
</organism>
<comment type="function">
    <text evidence="1">Controls the length of the flagellar hook.</text>
</comment>
<comment type="caution">
    <text evidence="6">The sequence shown here is derived from an EMBL/GenBank/DDBJ whole genome shotgun (WGS) entry which is preliminary data.</text>
</comment>
<protein>
    <recommendedName>
        <fullName evidence="5">Flagellar hook-length control protein-like C-terminal domain-containing protein</fullName>
    </recommendedName>
</protein>
<dbReference type="PANTHER" id="PTHR37533:SF2">
    <property type="entry name" value="FLAGELLAR HOOK-LENGTH CONTROL PROTEIN"/>
    <property type="match status" value="1"/>
</dbReference>
<dbReference type="Pfam" id="PF02120">
    <property type="entry name" value="Flg_hook"/>
    <property type="match status" value="1"/>
</dbReference>
<comment type="similarity">
    <text evidence="2">Belongs to the FliK family.</text>
</comment>
<dbReference type="InterPro" id="IPR052563">
    <property type="entry name" value="FliK"/>
</dbReference>
<dbReference type="Proteomes" id="UP000235015">
    <property type="component" value="Unassembled WGS sequence"/>
</dbReference>
<dbReference type="CDD" id="cd17470">
    <property type="entry name" value="T3SS_Flik_C"/>
    <property type="match status" value="1"/>
</dbReference>
<dbReference type="STRING" id="1111735.GCA_000428045_02392"/>
<dbReference type="Gene3D" id="3.30.750.140">
    <property type="match status" value="1"/>
</dbReference>
<evidence type="ECO:0000256" key="1">
    <source>
        <dbReference type="ARBA" id="ARBA00003944"/>
    </source>
</evidence>
<sequence length="371" mass="38303">MPGSNMLPSLLPSSAGNGRSSLSGTTASDGNVIDFKRIINGELMTPEGMAKLQDMLPPDQLSQLEALLENGNGLPFSADIADPANALSNPSLLQWMLQLTGAEGVGEEIAATLGVQSTPGVAVTAADLRAALLRQGAGGNSVNVETGQGSRPANPADAQTALLLTKGEIANDTVGVKPSLFTGDLPAGVLNGNGVATATPLSAVVSGLEQISTQRSDVYTPPAISVPVGEKGWDNVLSNRVMWMVGSQMQHASLHVTPRHLGPVDIQVSIQNDQTNISFLTNNAAVKEALESAIPRLREMFADNNMQLVNVDVAQRDAGEQKNGMDLFQQAGAGGGGNFTANGQRGGDADSSEELGPVRVVTSSGLVDDYA</sequence>
<dbReference type="GO" id="GO:0009424">
    <property type="term" value="C:bacterial-type flagellum hook"/>
    <property type="evidence" value="ECO:0007669"/>
    <property type="project" value="InterPro"/>
</dbReference>